<keyword evidence="2" id="KW-1185">Reference proteome</keyword>
<dbReference type="RefSeq" id="XP_001800280.1">
    <property type="nucleotide sequence ID" value="XM_001800228.1"/>
</dbReference>
<evidence type="ECO:0000313" key="2">
    <source>
        <dbReference type="Proteomes" id="UP000663193"/>
    </source>
</evidence>
<reference evidence="2" key="1">
    <citation type="journal article" date="2021" name="BMC Genomics">
        <title>Chromosome-level genome assembly and manually-curated proteome of model necrotroph Parastagonospora nodorum Sn15 reveals a genome-wide trove of candidate effector homologs, and redundancy of virulence-related functions within an accessory chromosome.</title>
        <authorList>
            <person name="Bertazzoni S."/>
            <person name="Jones D.A.B."/>
            <person name="Phan H.T."/>
            <person name="Tan K.-C."/>
            <person name="Hane J.K."/>
        </authorList>
    </citation>
    <scope>NUCLEOTIDE SEQUENCE [LARGE SCALE GENOMIC DNA]</scope>
    <source>
        <strain evidence="2">SN15 / ATCC MYA-4574 / FGSC 10173)</strain>
    </source>
</reference>
<dbReference type="EMBL" id="CP069037">
    <property type="protein sequence ID" value="QRD03226.1"/>
    <property type="molecule type" value="Genomic_DNA"/>
</dbReference>
<gene>
    <name evidence="1" type="ORF">JI435_099960</name>
</gene>
<dbReference type="AlphaFoldDB" id="A0A7U2FDF4"/>
<organism evidence="1 2">
    <name type="scientific">Phaeosphaeria nodorum (strain SN15 / ATCC MYA-4574 / FGSC 10173)</name>
    <name type="common">Glume blotch fungus</name>
    <name type="synonym">Parastagonospora nodorum</name>
    <dbReference type="NCBI Taxonomy" id="321614"/>
    <lineage>
        <taxon>Eukaryota</taxon>
        <taxon>Fungi</taxon>
        <taxon>Dikarya</taxon>
        <taxon>Ascomycota</taxon>
        <taxon>Pezizomycotina</taxon>
        <taxon>Dothideomycetes</taxon>
        <taxon>Pleosporomycetidae</taxon>
        <taxon>Pleosporales</taxon>
        <taxon>Pleosporineae</taxon>
        <taxon>Phaeosphaeriaceae</taxon>
        <taxon>Parastagonospora</taxon>
    </lineage>
</organism>
<dbReference type="KEGG" id="pno:SNOG_09996"/>
<evidence type="ECO:0000313" key="1">
    <source>
        <dbReference type="EMBL" id="QRD03226.1"/>
    </source>
</evidence>
<dbReference type="VEuPathDB" id="FungiDB:JI435_099960"/>
<dbReference type="Proteomes" id="UP000663193">
    <property type="component" value="Chromosome 15"/>
</dbReference>
<proteinExistence type="predicted"/>
<accession>A0A7U2FDF4</accession>
<sequence>MPAPKLRTRESPKYIVATAQSSKYAFAKPSTPTSIPPPCTICTRLSTIFPCCLTLKSSSPCPTCLAFDAAFAAKAPDAETTRQIQQDRVESLKLTTKDLEAEKDYLKTGLEEKRKIMQQKVKQLDGMVPRNDFKKRMKKVRKAGEARKLPGEK</sequence>
<protein>
    <submittedName>
        <fullName evidence="1">Uncharacterized protein</fullName>
    </submittedName>
</protein>
<name>A0A7U2FDF4_PHANO</name>